<proteinExistence type="inferred from homology"/>
<reference evidence="9" key="2">
    <citation type="submission" date="2019-03" db="EMBL/GenBank/DDBJ databases">
        <authorList>
            <person name="Yan Y.-Q."/>
            <person name="Du Z.-J."/>
        </authorList>
    </citation>
    <scope>NUCLEOTIDE SEQUENCE</scope>
    <source>
        <strain evidence="9">PP-F2FG21</strain>
    </source>
</reference>
<name>A0A4Y8AE77_9SPHI</name>
<evidence type="ECO:0000256" key="2">
    <source>
        <dbReference type="ARBA" id="ARBA00006679"/>
    </source>
</evidence>
<reference evidence="9 10" key="1">
    <citation type="journal article" date="2016" name="Int. J. Syst. Evol. Microbiol.">
        <title>Proposal of Mucilaginibacter phyllosphaerae sp. nov. isolated from the phyllosphere of Galium album.</title>
        <authorList>
            <person name="Aydogan E.L."/>
            <person name="Busse H.J."/>
            <person name="Moser G."/>
            <person name="Muller C."/>
            <person name="Kampfer P."/>
            <person name="Glaeser S.P."/>
        </authorList>
    </citation>
    <scope>NUCLEOTIDE SEQUENCE [LARGE SCALE GENOMIC DNA]</scope>
    <source>
        <strain evidence="9 10">PP-F2FG21</strain>
    </source>
</reference>
<dbReference type="PANTHER" id="PTHR33452">
    <property type="entry name" value="OXIDOREDUCTASE CATD-RELATED"/>
    <property type="match status" value="1"/>
</dbReference>
<protein>
    <submittedName>
        <fullName evidence="9">DoxX family protein</fullName>
    </submittedName>
    <submittedName>
        <fullName evidence="8">Oxidoreductase</fullName>
    </submittedName>
</protein>
<sequence>MAYFSKLNQYKDAGLLIIRVGLGAMFIYHGYPKLMAGTEGWAGLGASTKYVGINFAPVFWGFLAALVETLGGFLLVIGLAFRPVCLLLVINLVVAAAMHLGKGDGLQGAAHAIEDAVMFAGLLFIGPGKYSVDKR</sequence>
<dbReference type="InterPro" id="IPR051907">
    <property type="entry name" value="DoxX-like_oxidoreductase"/>
</dbReference>
<evidence type="ECO:0000256" key="6">
    <source>
        <dbReference type="ARBA" id="ARBA00023136"/>
    </source>
</evidence>
<dbReference type="Pfam" id="PF07681">
    <property type="entry name" value="DoxX"/>
    <property type="match status" value="1"/>
</dbReference>
<dbReference type="RefSeq" id="WP_134336066.1">
    <property type="nucleotide sequence ID" value="NZ_BMCZ01000003.1"/>
</dbReference>
<evidence type="ECO:0000256" key="3">
    <source>
        <dbReference type="ARBA" id="ARBA00022475"/>
    </source>
</evidence>
<evidence type="ECO:0000256" key="5">
    <source>
        <dbReference type="ARBA" id="ARBA00022989"/>
    </source>
</evidence>
<accession>A0A4Y8AE77</accession>
<feature type="transmembrane region" description="Helical" evidence="7">
    <location>
        <begin position="84"/>
        <end position="100"/>
    </location>
</feature>
<dbReference type="InterPro" id="IPR032808">
    <property type="entry name" value="DoxX"/>
</dbReference>
<keyword evidence="11" id="KW-1185">Reference proteome</keyword>
<evidence type="ECO:0000313" key="8">
    <source>
        <dbReference type="EMBL" id="MBB3970063.1"/>
    </source>
</evidence>
<dbReference type="AlphaFoldDB" id="A0A4Y8AE77"/>
<comment type="caution">
    <text evidence="9">The sequence shown here is derived from an EMBL/GenBank/DDBJ whole genome shotgun (WGS) entry which is preliminary data.</text>
</comment>
<dbReference type="EMBL" id="JACIEG010000005">
    <property type="protein sequence ID" value="MBB3970063.1"/>
    <property type="molecule type" value="Genomic_DNA"/>
</dbReference>
<evidence type="ECO:0000313" key="10">
    <source>
        <dbReference type="Proteomes" id="UP000297248"/>
    </source>
</evidence>
<dbReference type="OrthoDB" id="9813193at2"/>
<gene>
    <name evidence="9" type="ORF">E2R65_08485</name>
    <name evidence="8" type="ORF">GGR35_002679</name>
</gene>
<feature type="transmembrane region" description="Helical" evidence="7">
    <location>
        <begin position="12"/>
        <end position="31"/>
    </location>
</feature>
<reference evidence="8 11" key="3">
    <citation type="submission" date="2020-08" db="EMBL/GenBank/DDBJ databases">
        <title>Genomic Encyclopedia of Type Strains, Phase IV (KMG-IV): sequencing the most valuable type-strain genomes for metagenomic binning, comparative biology and taxonomic classification.</title>
        <authorList>
            <person name="Goeker M."/>
        </authorList>
    </citation>
    <scope>NUCLEOTIDE SEQUENCE [LARGE SCALE GENOMIC DNA]</scope>
    <source>
        <strain evidence="8 11">DSM 100995</strain>
    </source>
</reference>
<evidence type="ECO:0000256" key="1">
    <source>
        <dbReference type="ARBA" id="ARBA00004651"/>
    </source>
</evidence>
<keyword evidence="5 7" id="KW-1133">Transmembrane helix</keyword>
<dbReference type="Proteomes" id="UP000583101">
    <property type="component" value="Unassembled WGS sequence"/>
</dbReference>
<evidence type="ECO:0000313" key="9">
    <source>
        <dbReference type="EMBL" id="TEW66455.1"/>
    </source>
</evidence>
<feature type="transmembrane region" description="Helical" evidence="7">
    <location>
        <begin position="51"/>
        <end position="77"/>
    </location>
</feature>
<dbReference type="PANTHER" id="PTHR33452:SF1">
    <property type="entry name" value="INNER MEMBRANE PROTEIN YPHA-RELATED"/>
    <property type="match status" value="1"/>
</dbReference>
<dbReference type="GO" id="GO:0005886">
    <property type="term" value="C:plasma membrane"/>
    <property type="evidence" value="ECO:0007669"/>
    <property type="project" value="UniProtKB-SubCell"/>
</dbReference>
<evidence type="ECO:0000313" key="11">
    <source>
        <dbReference type="Proteomes" id="UP000583101"/>
    </source>
</evidence>
<comment type="subcellular location">
    <subcellularLocation>
        <location evidence="1">Cell membrane</location>
        <topology evidence="1">Multi-pass membrane protein</topology>
    </subcellularLocation>
</comment>
<evidence type="ECO:0000256" key="4">
    <source>
        <dbReference type="ARBA" id="ARBA00022692"/>
    </source>
</evidence>
<organism evidence="9 10">
    <name type="scientific">Mucilaginibacter phyllosphaerae</name>
    <dbReference type="NCBI Taxonomy" id="1812349"/>
    <lineage>
        <taxon>Bacteria</taxon>
        <taxon>Pseudomonadati</taxon>
        <taxon>Bacteroidota</taxon>
        <taxon>Sphingobacteriia</taxon>
        <taxon>Sphingobacteriales</taxon>
        <taxon>Sphingobacteriaceae</taxon>
        <taxon>Mucilaginibacter</taxon>
    </lineage>
</organism>
<keyword evidence="3" id="KW-1003">Cell membrane</keyword>
<dbReference type="Proteomes" id="UP000297248">
    <property type="component" value="Unassembled WGS sequence"/>
</dbReference>
<keyword evidence="4 7" id="KW-0812">Transmembrane</keyword>
<comment type="similarity">
    <text evidence="2">Belongs to the DoxX family.</text>
</comment>
<dbReference type="EMBL" id="SNQG01000003">
    <property type="protein sequence ID" value="TEW66455.1"/>
    <property type="molecule type" value="Genomic_DNA"/>
</dbReference>
<keyword evidence="6 7" id="KW-0472">Membrane</keyword>
<evidence type="ECO:0000256" key="7">
    <source>
        <dbReference type="SAM" id="Phobius"/>
    </source>
</evidence>